<keyword evidence="6 10" id="KW-0406">Ion transport</keyword>
<keyword evidence="9 10" id="KW-0066">ATP synthesis</keyword>
<accession>A0A0D8I968</accession>
<gene>
    <name evidence="10 11" type="primary">atpG</name>
    <name evidence="11" type="ORF">CACET_c02200</name>
</gene>
<sequence length="292" mass="32808">MAGLGMRDIKRRIKSVNSTKQITKAMELVSSAKLRKARESLEKTKPYFNTIGRTVEEIISSTRGIRHDFLKQREVKKTAYIVITADRGLCGGYNTNVMKATVNHMETKENKSVIVIGQKGRDFFRKRGYDLDGEFTHISENPTFTDAQSIGNLATELYKQELVDEVYLVYTEFLSTINQKPKVAKLLPIELSAEEIQAKDAKPKEDEEFMAYEPSPEAVLSYLIPKYIESMIYGALVESATSEQGARRVAMESATDNATEMIGDLQLQYNRARQASITQEISEIVGGAEAIK</sequence>
<organism evidence="11 12">
    <name type="scientific">Clostridium aceticum</name>
    <dbReference type="NCBI Taxonomy" id="84022"/>
    <lineage>
        <taxon>Bacteria</taxon>
        <taxon>Bacillati</taxon>
        <taxon>Bacillota</taxon>
        <taxon>Clostridia</taxon>
        <taxon>Eubacteriales</taxon>
        <taxon>Clostridiaceae</taxon>
        <taxon>Clostridium</taxon>
    </lineage>
</organism>
<keyword evidence="10" id="KW-1003">Cell membrane</keyword>
<dbReference type="Gene3D" id="1.10.287.80">
    <property type="entry name" value="ATP synthase, gamma subunit, helix hairpin domain"/>
    <property type="match status" value="1"/>
</dbReference>
<dbReference type="Pfam" id="PF00231">
    <property type="entry name" value="ATP-synt"/>
    <property type="match status" value="1"/>
</dbReference>
<dbReference type="AlphaFoldDB" id="A0A0D8I968"/>
<protein>
    <recommendedName>
        <fullName evidence="10">ATP synthase gamma chain</fullName>
    </recommendedName>
    <alternativeName>
        <fullName evidence="10">ATP synthase F1 sector gamma subunit</fullName>
    </alternativeName>
    <alternativeName>
        <fullName evidence="10">F-ATPase gamma subunit</fullName>
    </alternativeName>
</protein>
<keyword evidence="7 10" id="KW-0472">Membrane</keyword>
<keyword evidence="4 10" id="KW-0813">Transport</keyword>
<evidence type="ECO:0000256" key="9">
    <source>
        <dbReference type="ARBA" id="ARBA00023310"/>
    </source>
</evidence>
<dbReference type="InterPro" id="IPR035968">
    <property type="entry name" value="ATP_synth_F1_ATPase_gsu"/>
</dbReference>
<keyword evidence="5 10" id="KW-0375">Hydrogen ion transport</keyword>
<evidence type="ECO:0000313" key="12">
    <source>
        <dbReference type="Proteomes" id="UP000035704"/>
    </source>
</evidence>
<evidence type="ECO:0000256" key="5">
    <source>
        <dbReference type="ARBA" id="ARBA00022781"/>
    </source>
</evidence>
<dbReference type="FunFam" id="3.40.1380.10:FF:000006">
    <property type="entry name" value="ATP synthase gamma chain"/>
    <property type="match status" value="1"/>
</dbReference>
<dbReference type="InterPro" id="IPR023632">
    <property type="entry name" value="ATP_synth_F1_gsu_CS"/>
</dbReference>
<evidence type="ECO:0000256" key="3">
    <source>
        <dbReference type="ARBA" id="ARBA00007681"/>
    </source>
</evidence>
<dbReference type="GO" id="GO:0042777">
    <property type="term" value="P:proton motive force-driven plasma membrane ATP synthesis"/>
    <property type="evidence" value="ECO:0007669"/>
    <property type="project" value="UniProtKB-UniRule"/>
</dbReference>
<dbReference type="PANTHER" id="PTHR11693:SF22">
    <property type="entry name" value="ATP SYNTHASE SUBUNIT GAMMA, MITOCHONDRIAL"/>
    <property type="match status" value="1"/>
</dbReference>
<dbReference type="GO" id="GO:0005886">
    <property type="term" value="C:plasma membrane"/>
    <property type="evidence" value="ECO:0007669"/>
    <property type="project" value="UniProtKB-SubCell"/>
</dbReference>
<dbReference type="Gene3D" id="3.40.1380.10">
    <property type="match status" value="1"/>
</dbReference>
<dbReference type="PROSITE" id="PS00153">
    <property type="entry name" value="ATPASE_GAMMA"/>
    <property type="match status" value="1"/>
</dbReference>
<evidence type="ECO:0000256" key="4">
    <source>
        <dbReference type="ARBA" id="ARBA00022448"/>
    </source>
</evidence>
<keyword evidence="8 10" id="KW-0139">CF(1)</keyword>
<dbReference type="GO" id="GO:0005524">
    <property type="term" value="F:ATP binding"/>
    <property type="evidence" value="ECO:0007669"/>
    <property type="project" value="UniProtKB-UniRule"/>
</dbReference>
<evidence type="ECO:0000256" key="7">
    <source>
        <dbReference type="ARBA" id="ARBA00023136"/>
    </source>
</evidence>
<proteinExistence type="inferred from homology"/>
<evidence type="ECO:0000256" key="8">
    <source>
        <dbReference type="ARBA" id="ARBA00023196"/>
    </source>
</evidence>
<dbReference type="GO" id="GO:0046933">
    <property type="term" value="F:proton-transporting ATP synthase activity, rotational mechanism"/>
    <property type="evidence" value="ECO:0007669"/>
    <property type="project" value="UniProtKB-UniRule"/>
</dbReference>
<name>A0A0D8I968_9CLOT</name>
<dbReference type="EMBL" id="CP009687">
    <property type="protein sequence ID" value="AKL93736.1"/>
    <property type="molecule type" value="Genomic_DNA"/>
</dbReference>
<comment type="function">
    <text evidence="1 10">Produces ATP from ADP in the presence of a proton gradient across the membrane. The gamma chain is believed to be important in regulating ATPase activity and the flow of protons through the CF(0) complex.</text>
</comment>
<dbReference type="PRINTS" id="PR00126">
    <property type="entry name" value="ATPASEGAMMA"/>
</dbReference>
<keyword evidence="11" id="KW-0378">Hydrolase</keyword>
<comment type="similarity">
    <text evidence="3 10">Belongs to the ATPase gamma chain family.</text>
</comment>
<evidence type="ECO:0000256" key="1">
    <source>
        <dbReference type="ARBA" id="ARBA00003456"/>
    </source>
</evidence>
<dbReference type="RefSeq" id="WP_044826069.1">
    <property type="nucleotide sequence ID" value="NZ_CP009687.1"/>
</dbReference>
<dbReference type="PANTHER" id="PTHR11693">
    <property type="entry name" value="ATP SYNTHASE GAMMA CHAIN"/>
    <property type="match status" value="1"/>
</dbReference>
<comment type="subunit">
    <text evidence="10">F-type ATPases have 2 components, CF(1) - the catalytic core - and CF(0) - the membrane proton channel. CF(1) has five subunits: alpha(3), beta(3), gamma(1), delta(1), epsilon(1). CF(0) has three main subunits: a, b and c.</text>
</comment>
<dbReference type="CDD" id="cd12151">
    <property type="entry name" value="F1-ATPase_gamma"/>
    <property type="match status" value="1"/>
</dbReference>
<dbReference type="GO" id="GO:0016787">
    <property type="term" value="F:hydrolase activity"/>
    <property type="evidence" value="ECO:0007669"/>
    <property type="project" value="UniProtKB-KW"/>
</dbReference>
<dbReference type="SUPFAM" id="SSF52943">
    <property type="entry name" value="ATP synthase (F1-ATPase), gamma subunit"/>
    <property type="match status" value="1"/>
</dbReference>
<dbReference type="STRING" id="84022.CACET_c02200"/>
<dbReference type="InterPro" id="IPR000131">
    <property type="entry name" value="ATP_synth_F1_gsu"/>
</dbReference>
<dbReference type="GO" id="GO:0045259">
    <property type="term" value="C:proton-transporting ATP synthase complex"/>
    <property type="evidence" value="ECO:0007669"/>
    <property type="project" value="UniProtKB-KW"/>
</dbReference>
<dbReference type="HAMAP" id="MF_00815">
    <property type="entry name" value="ATP_synth_gamma_bact"/>
    <property type="match status" value="1"/>
</dbReference>
<evidence type="ECO:0000256" key="2">
    <source>
        <dbReference type="ARBA" id="ARBA00004170"/>
    </source>
</evidence>
<reference evidence="11 12" key="1">
    <citation type="submission" date="2014-10" db="EMBL/GenBank/DDBJ databases">
        <title>Genome sequence of Clostridium aceticum DSM 1496.</title>
        <authorList>
            <person name="Poehlein A."/>
            <person name="Schiel-Bengelsdorf B."/>
            <person name="Gottschalk G."/>
            <person name="Duerre P."/>
            <person name="Daniel R."/>
        </authorList>
    </citation>
    <scope>NUCLEOTIDE SEQUENCE [LARGE SCALE GENOMIC DNA]</scope>
    <source>
        <strain evidence="11 12">DSM 1496</strain>
    </source>
</reference>
<evidence type="ECO:0000256" key="6">
    <source>
        <dbReference type="ARBA" id="ARBA00023065"/>
    </source>
</evidence>
<keyword evidence="12" id="KW-1185">Reference proteome</keyword>
<dbReference type="PATRIC" id="fig|84022.5.peg.1966"/>
<comment type="subcellular location">
    <subcellularLocation>
        <location evidence="10">Cell membrane</location>
        <topology evidence="10">Peripheral membrane protein</topology>
    </subcellularLocation>
    <subcellularLocation>
        <location evidence="2">Membrane</location>
        <topology evidence="2">Peripheral membrane protein</topology>
    </subcellularLocation>
</comment>
<evidence type="ECO:0000313" key="11">
    <source>
        <dbReference type="EMBL" id="AKL93736.1"/>
    </source>
</evidence>
<dbReference type="NCBIfam" id="TIGR01146">
    <property type="entry name" value="ATPsyn_F1gamma"/>
    <property type="match status" value="1"/>
</dbReference>
<dbReference type="KEGG" id="cace:CACET_c02200"/>
<dbReference type="Proteomes" id="UP000035704">
    <property type="component" value="Chromosome"/>
</dbReference>
<evidence type="ECO:0000256" key="10">
    <source>
        <dbReference type="HAMAP-Rule" id="MF_00815"/>
    </source>
</evidence>